<feature type="region of interest" description="Disordered" evidence="1">
    <location>
        <begin position="68"/>
        <end position="107"/>
    </location>
</feature>
<evidence type="ECO:0000313" key="3">
    <source>
        <dbReference type="Proteomes" id="UP000250266"/>
    </source>
</evidence>
<dbReference type="EMBL" id="KV745190">
    <property type="protein sequence ID" value="OCK76681.1"/>
    <property type="molecule type" value="Genomic_DNA"/>
</dbReference>
<sequence>MDDRRKNALVRDLLRAANNGFFVPVKHLPSRAVVIARQRSSIFQTPSSDVTIKPPGKDWPQAFHKRHPEIQPKRLKGKRGPKRKSPGCIWSNGSGIAQENLDNSCIS</sequence>
<evidence type="ECO:0000256" key="1">
    <source>
        <dbReference type="SAM" id="MobiDB-lite"/>
    </source>
</evidence>
<dbReference type="AlphaFoldDB" id="A0A8E2E3F5"/>
<accession>A0A8E2E3F5</accession>
<dbReference type="Proteomes" id="UP000250266">
    <property type="component" value="Unassembled WGS sequence"/>
</dbReference>
<proteinExistence type="predicted"/>
<protein>
    <recommendedName>
        <fullName evidence="4">HTH CENPB-type domain-containing protein</fullName>
    </recommendedName>
</protein>
<evidence type="ECO:0008006" key="4">
    <source>
        <dbReference type="Google" id="ProtNLM"/>
    </source>
</evidence>
<gene>
    <name evidence="2" type="ORF">K432DRAFT_385260</name>
</gene>
<keyword evidence="3" id="KW-1185">Reference proteome</keyword>
<reference evidence="2 3" key="1">
    <citation type="journal article" date="2016" name="Nat. Commun.">
        <title>Ectomycorrhizal ecology is imprinted in the genome of the dominant symbiotic fungus Cenococcum geophilum.</title>
        <authorList>
            <consortium name="DOE Joint Genome Institute"/>
            <person name="Peter M."/>
            <person name="Kohler A."/>
            <person name="Ohm R.A."/>
            <person name="Kuo A."/>
            <person name="Krutzmann J."/>
            <person name="Morin E."/>
            <person name="Arend M."/>
            <person name="Barry K.W."/>
            <person name="Binder M."/>
            <person name="Choi C."/>
            <person name="Clum A."/>
            <person name="Copeland A."/>
            <person name="Grisel N."/>
            <person name="Haridas S."/>
            <person name="Kipfer T."/>
            <person name="LaButti K."/>
            <person name="Lindquist E."/>
            <person name="Lipzen A."/>
            <person name="Maire R."/>
            <person name="Meier B."/>
            <person name="Mihaltcheva S."/>
            <person name="Molinier V."/>
            <person name="Murat C."/>
            <person name="Poggeler S."/>
            <person name="Quandt C.A."/>
            <person name="Sperisen C."/>
            <person name="Tritt A."/>
            <person name="Tisserant E."/>
            <person name="Crous P.W."/>
            <person name="Henrissat B."/>
            <person name="Nehls U."/>
            <person name="Egli S."/>
            <person name="Spatafora J.W."/>
            <person name="Grigoriev I.V."/>
            <person name="Martin F.M."/>
        </authorList>
    </citation>
    <scope>NUCLEOTIDE SEQUENCE [LARGE SCALE GENOMIC DNA]</scope>
    <source>
        <strain evidence="2 3">CBS 459.81</strain>
    </source>
</reference>
<feature type="compositionally biased region" description="Polar residues" evidence="1">
    <location>
        <begin position="91"/>
        <end position="107"/>
    </location>
</feature>
<organism evidence="2 3">
    <name type="scientific">Lepidopterella palustris CBS 459.81</name>
    <dbReference type="NCBI Taxonomy" id="1314670"/>
    <lineage>
        <taxon>Eukaryota</taxon>
        <taxon>Fungi</taxon>
        <taxon>Dikarya</taxon>
        <taxon>Ascomycota</taxon>
        <taxon>Pezizomycotina</taxon>
        <taxon>Dothideomycetes</taxon>
        <taxon>Pleosporomycetidae</taxon>
        <taxon>Mytilinidiales</taxon>
        <taxon>Argynnaceae</taxon>
        <taxon>Lepidopterella</taxon>
    </lineage>
</organism>
<evidence type="ECO:0000313" key="2">
    <source>
        <dbReference type="EMBL" id="OCK76681.1"/>
    </source>
</evidence>
<feature type="compositionally biased region" description="Basic residues" evidence="1">
    <location>
        <begin position="68"/>
        <end position="85"/>
    </location>
</feature>
<dbReference type="OrthoDB" id="5420958at2759"/>
<name>A0A8E2E3F5_9PEZI</name>